<keyword evidence="7" id="KW-0998">Cell outer membrane</keyword>
<dbReference type="SUPFAM" id="SSF56954">
    <property type="entry name" value="Outer membrane efflux proteins (OEP)"/>
    <property type="match status" value="1"/>
</dbReference>
<organism evidence="8 9">
    <name type="scientific">Acinetobacter corruptisaponis</name>
    <dbReference type="NCBI Taxonomy" id="3045147"/>
    <lineage>
        <taxon>Bacteria</taxon>
        <taxon>Pseudomonadati</taxon>
        <taxon>Pseudomonadota</taxon>
        <taxon>Gammaproteobacteria</taxon>
        <taxon>Moraxellales</taxon>
        <taxon>Moraxellaceae</taxon>
        <taxon>Acinetobacter</taxon>
    </lineage>
</organism>
<dbReference type="EMBL" id="CP125669">
    <property type="protein sequence ID" value="WHP07066.1"/>
    <property type="molecule type" value="Genomic_DNA"/>
</dbReference>
<dbReference type="InterPro" id="IPR003423">
    <property type="entry name" value="OMP_efflux"/>
</dbReference>
<protein>
    <submittedName>
        <fullName evidence="8">TolC family protein</fullName>
    </submittedName>
</protein>
<dbReference type="Pfam" id="PF02321">
    <property type="entry name" value="OEP"/>
    <property type="match status" value="2"/>
</dbReference>
<evidence type="ECO:0000256" key="7">
    <source>
        <dbReference type="ARBA" id="ARBA00023237"/>
    </source>
</evidence>
<evidence type="ECO:0000256" key="2">
    <source>
        <dbReference type="ARBA" id="ARBA00007613"/>
    </source>
</evidence>
<keyword evidence="3" id="KW-0813">Transport</keyword>
<evidence type="ECO:0000313" key="8">
    <source>
        <dbReference type="EMBL" id="WHP07066.1"/>
    </source>
</evidence>
<evidence type="ECO:0000256" key="4">
    <source>
        <dbReference type="ARBA" id="ARBA00022452"/>
    </source>
</evidence>
<evidence type="ECO:0000256" key="5">
    <source>
        <dbReference type="ARBA" id="ARBA00022692"/>
    </source>
</evidence>
<evidence type="ECO:0000256" key="1">
    <source>
        <dbReference type="ARBA" id="ARBA00004442"/>
    </source>
</evidence>
<dbReference type="Proteomes" id="UP001229836">
    <property type="component" value="Chromosome"/>
</dbReference>
<evidence type="ECO:0000256" key="3">
    <source>
        <dbReference type="ARBA" id="ARBA00022448"/>
    </source>
</evidence>
<keyword evidence="6" id="KW-0472">Membrane</keyword>
<keyword evidence="5" id="KW-0812">Transmembrane</keyword>
<comment type="similarity">
    <text evidence="2">Belongs to the outer membrane factor (OMF) (TC 1.B.17) family.</text>
</comment>
<gene>
    <name evidence="8" type="ORF">QLH32_06280</name>
</gene>
<dbReference type="PANTHER" id="PTHR30026">
    <property type="entry name" value="OUTER MEMBRANE PROTEIN TOLC"/>
    <property type="match status" value="1"/>
</dbReference>
<reference evidence="8 9" key="1">
    <citation type="submission" date="2023-05" db="EMBL/GenBank/DDBJ databases">
        <title>The complete genome of Acinetobacter sp. nov KCTC 92772.</title>
        <authorList>
            <person name="Zhou G."/>
        </authorList>
    </citation>
    <scope>NUCLEOTIDE SEQUENCE [LARGE SCALE GENOMIC DNA]</scope>
    <source>
        <strain evidence="8 9">KCTC 92772</strain>
    </source>
</reference>
<dbReference type="InterPro" id="IPR051906">
    <property type="entry name" value="TolC-like"/>
</dbReference>
<sequence length="455" mass="52375">MNNNRFLSTHKIICAVVTTLLTQPVIADDLFTLFYKAKLHSPHLPLADAQKEIAKQKLNQALASKDAKINFTAQEKMGQNKRPGQPETDYRVRNYALQFSVPIYNRIQDETISTAHLGEAIALEQFQVSYNELLQNVVEQYFKILSLKSRLELIQQQKVLVLEQKRMANANFAQGMVSITDLKEAEAKFSTLQSQENSINFEISKEQSILAELIGTDEFAFAKNSIPLEKLPQLSYSDQSLYNQLLLTKNHQIRISELNLKVSQNEIKQSQAEKYPVLNFSAKLSRNFDSQDSAFTSKQDGLDYLYGFELNIPMYNSENYYKIKEQKATLEKNKNELLLTTQKQKAQMLDNFYSTLSSISKANGMQDAEYSSQKAWLANKRAYEVGMRVNAEVLEAQTKYFEARQERLSAWYEAWQNYIKLKITTGTLIEQEIIDIDRIFYATTSSQELSYNHVK</sequence>
<dbReference type="RefSeq" id="WP_283268698.1">
    <property type="nucleotide sequence ID" value="NZ_CP125669.1"/>
</dbReference>
<keyword evidence="4" id="KW-1134">Transmembrane beta strand</keyword>
<name>A0ABY8S6N3_9GAMM</name>
<evidence type="ECO:0000256" key="6">
    <source>
        <dbReference type="ARBA" id="ARBA00023136"/>
    </source>
</evidence>
<dbReference type="Gene3D" id="1.20.1600.10">
    <property type="entry name" value="Outer membrane efflux proteins (OEP)"/>
    <property type="match status" value="1"/>
</dbReference>
<evidence type="ECO:0000313" key="9">
    <source>
        <dbReference type="Proteomes" id="UP001229836"/>
    </source>
</evidence>
<comment type="subcellular location">
    <subcellularLocation>
        <location evidence="1">Cell outer membrane</location>
    </subcellularLocation>
</comment>
<keyword evidence="9" id="KW-1185">Reference proteome</keyword>
<accession>A0ABY8S6N3</accession>
<proteinExistence type="inferred from homology"/>
<dbReference type="PANTHER" id="PTHR30026:SF20">
    <property type="entry name" value="OUTER MEMBRANE PROTEIN TOLC"/>
    <property type="match status" value="1"/>
</dbReference>